<proteinExistence type="predicted"/>
<dbReference type="EMBL" id="AP014546">
    <property type="protein sequence ID" value="BBB29498.1"/>
    <property type="molecule type" value="Genomic_DNA"/>
</dbReference>
<evidence type="ECO:0000256" key="8">
    <source>
        <dbReference type="SAM" id="Phobius"/>
    </source>
</evidence>
<keyword evidence="2" id="KW-0813">Transport</keyword>
<dbReference type="Gene3D" id="1.10.287.70">
    <property type="match status" value="1"/>
</dbReference>
<keyword evidence="6 8" id="KW-0472">Membrane</keyword>
<dbReference type="KEGG" id="njp:NEJAP_1546"/>
<dbReference type="RefSeq" id="WP_201350113.1">
    <property type="nucleotide sequence ID" value="NZ_AP014546.1"/>
</dbReference>
<evidence type="ECO:0000313" key="10">
    <source>
        <dbReference type="EMBL" id="BBB29498.1"/>
    </source>
</evidence>
<dbReference type="GO" id="GO:0030322">
    <property type="term" value="P:stabilization of membrane potential"/>
    <property type="evidence" value="ECO:0007669"/>
    <property type="project" value="TreeGrafter"/>
</dbReference>
<keyword evidence="7" id="KW-0407">Ion channel</keyword>
<evidence type="ECO:0000256" key="2">
    <source>
        <dbReference type="ARBA" id="ARBA00022448"/>
    </source>
</evidence>
<evidence type="ECO:0000256" key="4">
    <source>
        <dbReference type="ARBA" id="ARBA00022989"/>
    </source>
</evidence>
<dbReference type="Pfam" id="PF07885">
    <property type="entry name" value="Ion_trans_2"/>
    <property type="match status" value="1"/>
</dbReference>
<dbReference type="InterPro" id="IPR013099">
    <property type="entry name" value="K_chnl_dom"/>
</dbReference>
<dbReference type="GO" id="GO:0022841">
    <property type="term" value="F:potassium ion leak channel activity"/>
    <property type="evidence" value="ECO:0007669"/>
    <property type="project" value="TreeGrafter"/>
</dbReference>
<dbReference type="InterPro" id="IPR003280">
    <property type="entry name" value="2pore_dom_K_chnl"/>
</dbReference>
<dbReference type="SUPFAM" id="SSF81324">
    <property type="entry name" value="Voltage-gated potassium channels"/>
    <property type="match status" value="1"/>
</dbReference>
<keyword evidence="5" id="KW-0406">Ion transport</keyword>
<dbReference type="PANTHER" id="PTHR11003">
    <property type="entry name" value="POTASSIUM CHANNEL, SUBFAMILY K"/>
    <property type="match status" value="1"/>
</dbReference>
<feature type="transmembrane region" description="Helical" evidence="8">
    <location>
        <begin position="75"/>
        <end position="93"/>
    </location>
</feature>
<dbReference type="GO" id="GO:0005886">
    <property type="term" value="C:plasma membrane"/>
    <property type="evidence" value="ECO:0007669"/>
    <property type="project" value="TreeGrafter"/>
</dbReference>
<evidence type="ECO:0000256" key="3">
    <source>
        <dbReference type="ARBA" id="ARBA00022692"/>
    </source>
</evidence>
<accession>A0A7R6PH29</accession>
<evidence type="ECO:0000256" key="1">
    <source>
        <dbReference type="ARBA" id="ARBA00004141"/>
    </source>
</evidence>
<protein>
    <submittedName>
        <fullName evidence="10">Voltage-gated ion channel</fullName>
    </submittedName>
</protein>
<evidence type="ECO:0000256" key="5">
    <source>
        <dbReference type="ARBA" id="ARBA00023065"/>
    </source>
</evidence>
<keyword evidence="4 8" id="KW-1133">Transmembrane helix</keyword>
<dbReference type="PANTHER" id="PTHR11003:SF291">
    <property type="entry name" value="IP11374P"/>
    <property type="match status" value="1"/>
</dbReference>
<comment type="subcellular location">
    <subcellularLocation>
        <location evidence="1">Membrane</location>
        <topology evidence="1">Multi-pass membrane protein</topology>
    </subcellularLocation>
</comment>
<dbReference type="Proteomes" id="UP000595332">
    <property type="component" value="Chromosome"/>
</dbReference>
<sequence>MEFSLTFIQLFFWGIYLASPLLLMLCSVFLLLGLIVGHLESWKKFDSLYWAFITAFTVGYGDIRPLKRRSKVLSIMIAGVGIMFTGLIVAITIETSSKAFSMHTDPVIFQQIEQSLK</sequence>
<keyword evidence="11" id="KW-1185">Reference proteome</keyword>
<feature type="transmembrane region" description="Helical" evidence="8">
    <location>
        <begin position="12"/>
        <end position="35"/>
    </location>
</feature>
<feature type="domain" description="Potassium channel" evidence="9">
    <location>
        <begin position="25"/>
        <end position="94"/>
    </location>
</feature>
<dbReference type="AlphaFoldDB" id="A0A7R6PH29"/>
<dbReference type="GO" id="GO:0015271">
    <property type="term" value="F:outward rectifier potassium channel activity"/>
    <property type="evidence" value="ECO:0007669"/>
    <property type="project" value="TreeGrafter"/>
</dbReference>
<evidence type="ECO:0000313" key="11">
    <source>
        <dbReference type="Proteomes" id="UP000595332"/>
    </source>
</evidence>
<reference evidence="10 11" key="1">
    <citation type="journal article" date="2008" name="Int. J. Syst. Evol. Microbiol.">
        <title>Neptunomonas japonica sp. nov., an Osedax japonicus symbiont-like bacterium isolated from sediment adjacent to sperm whale carcasses off Kagoshima, Japan.</title>
        <authorList>
            <person name="Miyazaki M."/>
            <person name="Nogi Y."/>
            <person name="Fujiwara Y."/>
            <person name="Kawato M."/>
            <person name="Kubokawa K."/>
            <person name="Horikoshi K."/>
        </authorList>
    </citation>
    <scope>NUCLEOTIDE SEQUENCE [LARGE SCALE GENOMIC DNA]</scope>
    <source>
        <strain evidence="10 11">JAMM 1380</strain>
    </source>
</reference>
<organism evidence="10 11">
    <name type="scientific">Neptunomonas japonica JAMM 1380</name>
    <dbReference type="NCBI Taxonomy" id="1441457"/>
    <lineage>
        <taxon>Bacteria</taxon>
        <taxon>Pseudomonadati</taxon>
        <taxon>Pseudomonadota</taxon>
        <taxon>Gammaproteobacteria</taxon>
        <taxon>Oceanospirillales</taxon>
        <taxon>Oceanospirillaceae</taxon>
        <taxon>Neptunomonas</taxon>
    </lineage>
</organism>
<evidence type="ECO:0000256" key="6">
    <source>
        <dbReference type="ARBA" id="ARBA00023136"/>
    </source>
</evidence>
<name>A0A7R6PH29_9GAMM</name>
<gene>
    <name evidence="10" type="ORF">NEJAP_1546</name>
</gene>
<evidence type="ECO:0000256" key="7">
    <source>
        <dbReference type="ARBA" id="ARBA00023303"/>
    </source>
</evidence>
<evidence type="ECO:0000259" key="9">
    <source>
        <dbReference type="Pfam" id="PF07885"/>
    </source>
</evidence>
<keyword evidence="3 8" id="KW-0812">Transmembrane</keyword>